<organism evidence="1 2">
    <name type="scientific">Methylobacterium hispanicum</name>
    <dbReference type="NCBI Taxonomy" id="270350"/>
    <lineage>
        <taxon>Bacteria</taxon>
        <taxon>Pseudomonadati</taxon>
        <taxon>Pseudomonadota</taxon>
        <taxon>Alphaproteobacteria</taxon>
        <taxon>Hyphomicrobiales</taxon>
        <taxon>Methylobacteriaceae</taxon>
        <taxon>Methylobacterium</taxon>
    </lineage>
</organism>
<protein>
    <submittedName>
        <fullName evidence="1">Uncharacterized protein</fullName>
    </submittedName>
</protein>
<keyword evidence="2" id="KW-1185">Reference proteome</keyword>
<dbReference type="RefSeq" id="WP_066924398.1">
    <property type="nucleotide sequence ID" value="NZ_BPQO01000006.1"/>
</dbReference>
<dbReference type="Proteomes" id="UP001055247">
    <property type="component" value="Unassembled WGS sequence"/>
</dbReference>
<dbReference type="EMBL" id="BPQO01000006">
    <property type="protein sequence ID" value="GJD88222.1"/>
    <property type="molecule type" value="Genomic_DNA"/>
</dbReference>
<sequence>MTTPDPIHAAIASARAASAAHIAACKGLDEDDEAAVARCNEACDADAEASKALAKVLPTTPAGLIALVAFYAEDGEGTDTASLYLDRILVVLKHPDSERLFAGLSPQIASAEQALGRVIPQAGFEAFGTMPGLSDIEAAWHGLPAETRNRIGVTAVDMVFQEFIHGDACVVNGQPEDRPFPGETEEHIAIRCAAMDATNQRLNELTPLIEGALPDLFGSDGENPAWCPNPGPRP</sequence>
<accession>A0AAV4ZIK9</accession>
<proteinExistence type="predicted"/>
<name>A0AAV4ZIK9_9HYPH</name>
<evidence type="ECO:0000313" key="2">
    <source>
        <dbReference type="Proteomes" id="UP001055247"/>
    </source>
</evidence>
<reference evidence="1" key="2">
    <citation type="submission" date="2021-08" db="EMBL/GenBank/DDBJ databases">
        <authorList>
            <person name="Tani A."/>
            <person name="Ola A."/>
            <person name="Ogura Y."/>
            <person name="Katsura K."/>
            <person name="Hayashi T."/>
        </authorList>
    </citation>
    <scope>NUCLEOTIDE SEQUENCE</scope>
    <source>
        <strain evidence="1">DSM 16372</strain>
    </source>
</reference>
<gene>
    <name evidence="1" type="ORF">BHAOGJBA_1735</name>
</gene>
<evidence type="ECO:0000313" key="1">
    <source>
        <dbReference type="EMBL" id="GJD88222.1"/>
    </source>
</evidence>
<dbReference type="AlphaFoldDB" id="A0AAV4ZIK9"/>
<comment type="caution">
    <text evidence="1">The sequence shown here is derived from an EMBL/GenBank/DDBJ whole genome shotgun (WGS) entry which is preliminary data.</text>
</comment>
<reference evidence="1" key="1">
    <citation type="journal article" date="2016" name="Front. Microbiol.">
        <title>Genome Sequence of the Piezophilic, Mesophilic Sulfate-Reducing Bacterium Desulfovibrio indicus J2T.</title>
        <authorList>
            <person name="Cao J."/>
            <person name="Maignien L."/>
            <person name="Shao Z."/>
            <person name="Alain K."/>
            <person name="Jebbar M."/>
        </authorList>
    </citation>
    <scope>NUCLEOTIDE SEQUENCE</scope>
    <source>
        <strain evidence="1">DSM 16372</strain>
    </source>
</reference>